<proteinExistence type="predicted"/>
<evidence type="ECO:0000313" key="1">
    <source>
        <dbReference type="EMBL" id="PLR26274.1"/>
    </source>
</evidence>
<dbReference type="Proteomes" id="UP000234296">
    <property type="component" value="Unassembled WGS sequence"/>
</dbReference>
<organism evidence="1 2">
    <name type="scientific">Pantoea endophytica</name>
    <dbReference type="NCBI Taxonomy" id="92488"/>
    <lineage>
        <taxon>Bacteria</taxon>
        <taxon>Pseudomonadati</taxon>
        <taxon>Pseudomonadota</taxon>
        <taxon>Gammaproteobacteria</taxon>
        <taxon>Enterobacterales</taxon>
        <taxon>Erwiniaceae</taxon>
        <taxon>Pantoea</taxon>
    </lineage>
</organism>
<protein>
    <submittedName>
        <fullName evidence="1">Uncharacterized protein</fullName>
    </submittedName>
</protein>
<gene>
    <name evidence="1" type="ORF">PZBJ_05650</name>
</gene>
<dbReference type="EMBL" id="PJRT01000005">
    <property type="protein sequence ID" value="PLR26274.1"/>
    <property type="molecule type" value="Genomic_DNA"/>
</dbReference>
<evidence type="ECO:0000313" key="2">
    <source>
        <dbReference type="Proteomes" id="UP000234296"/>
    </source>
</evidence>
<sequence>MVFQISSEFILIIQTVDTRAKSAFCDASQHVKLCTAKQQKYVYLLVFNRFPENVGRESANAD</sequence>
<keyword evidence="2" id="KW-1185">Reference proteome</keyword>
<reference evidence="2" key="1">
    <citation type="submission" date="2017-12" db="EMBL/GenBank/DDBJ databases">
        <title>The genome sequence of Pantoea sp. 596.</title>
        <authorList>
            <person name="Gao J."/>
            <person name="Mao X."/>
            <person name="Sun J."/>
        </authorList>
    </citation>
    <scope>NUCLEOTIDE SEQUENCE [LARGE SCALE GENOMIC DNA]</scope>
    <source>
        <strain evidence="2">596</strain>
    </source>
</reference>
<name>A0ABX4SV94_9GAMM</name>
<accession>A0ABX4SV94</accession>
<comment type="caution">
    <text evidence="1">The sequence shown here is derived from an EMBL/GenBank/DDBJ whole genome shotgun (WGS) entry which is preliminary data.</text>
</comment>